<proteinExistence type="predicted"/>
<evidence type="ECO:0000313" key="1">
    <source>
        <dbReference type="EMBL" id="VEU80301.1"/>
    </source>
</evidence>
<organism evidence="1 2">
    <name type="scientific">Haploplasma axanthum</name>
    <name type="common">Acholeplasma axanthum</name>
    <dbReference type="NCBI Taxonomy" id="29552"/>
    <lineage>
        <taxon>Bacteria</taxon>
        <taxon>Bacillati</taxon>
        <taxon>Mycoplasmatota</taxon>
        <taxon>Mollicutes</taxon>
        <taxon>Acholeplasmatales</taxon>
        <taxon>Acholeplasmataceae</taxon>
        <taxon>Haploplasma</taxon>
    </lineage>
</organism>
<reference evidence="1 2" key="1">
    <citation type="submission" date="2019-01" db="EMBL/GenBank/DDBJ databases">
        <authorList>
            <consortium name="Pathogen Informatics"/>
        </authorList>
    </citation>
    <scope>NUCLEOTIDE SEQUENCE [LARGE SCALE GENOMIC DNA]</scope>
    <source>
        <strain evidence="1 2">NCTC10138</strain>
    </source>
</reference>
<gene>
    <name evidence="1" type="ORF">NCTC10138_00670</name>
</gene>
<accession>A0A449BCW4</accession>
<keyword evidence="2" id="KW-1185">Reference proteome</keyword>
<dbReference type="AlphaFoldDB" id="A0A449BCW4"/>
<dbReference type="KEGG" id="aaxa:NCTC10138_00670"/>
<dbReference type="InterPro" id="IPR043751">
    <property type="entry name" value="DUF5696"/>
</dbReference>
<protein>
    <submittedName>
        <fullName evidence="1">Uncharacterized protein</fullName>
    </submittedName>
</protein>
<dbReference type="Pfam" id="PF18952">
    <property type="entry name" value="DUF5696"/>
    <property type="match status" value="1"/>
</dbReference>
<dbReference type="STRING" id="1278311.GCA_000428705_00762"/>
<name>A0A449BCW4_HAPAX</name>
<sequence>MKKKLIIASLIFGILIITSTYLFAFPMPKTKYVNEDLMEFNKEDFIKVQTEKIDNGNLQYEDVLTDKNKKVADNGTYQLYFDETTSYFYVENSKTKEKWYSNPIDSKNDNQKSTITINYLESSGANNTAKSVNNYKLSINHDESINYNEKGRKTFSVNYVENGFQVLYEIKSLNINYLYIPRFLDKDVYENALSILKGRVDDSASSYDEYSLFQRMYTYSNDKYQIPESNYVGMNAFDISTFYNIFYPVNKEDLIESLGVYTPERVKQENEQNNYLGSIPDFYFEVAVEVKLTNEGIKMSILNNSIKESSAHKITEITAYPLFGAVTYSEASNLGNDGYLFVPDGSGAIINFNNGKGGATNAYKGRVYGSDLAMLPYTEINREKLIFPIYGLVKKNSGFAAIISNGDAMASVNANVSSNDDTYNMVYASFNVREVEAVTMGSGATTYSILLVTNDKVQTDYSISYYFLDETNSSYSGIAKSYQKYLIDYKNLQKNDTSKNPMITLEFLGAYDEKNFFLGIPYTKQKSLTTFKEAGMIVNQFLSKNVNNINILYKGAINGGLTPNISNKAKIENVLGGKKQYKKLEKELESKGINIYINSDVSTVNKYEKPFDSYKYTAKRVSGDSSRVHEYSPATGVFGKEYNHNYVLNPIYYEEIYKRFNKENLFKNLSFDYIGNSLAGSYSKNGLVYKQDSLNIQKELLENMDKSLVISNPLGFAIPYSDYIIDLPTSSTLFSIIDYSIPLTQLVLSGFIDYTTESMNLSTSRSIDFQFLKAIETGSNIKYTLSYKSSEELLNTKYNMYYSTYYKNWLEIITNQYNEMVELQIHEGELLEHRRISQNVYESKYSNNIKIIINYNSHQVEVEGITIQGMNYMKVVE</sequence>
<dbReference type="Proteomes" id="UP000289841">
    <property type="component" value="Chromosome"/>
</dbReference>
<dbReference type="OrthoDB" id="9793135at2"/>
<evidence type="ECO:0000313" key="2">
    <source>
        <dbReference type="Proteomes" id="UP000289841"/>
    </source>
</evidence>
<dbReference type="EMBL" id="LR215048">
    <property type="protein sequence ID" value="VEU80301.1"/>
    <property type="molecule type" value="Genomic_DNA"/>
</dbReference>
<dbReference type="RefSeq" id="WP_026390378.1">
    <property type="nucleotide sequence ID" value="NZ_LR215048.1"/>
</dbReference>